<keyword evidence="3" id="KW-1185">Reference proteome</keyword>
<feature type="region of interest" description="Disordered" evidence="1">
    <location>
        <begin position="1"/>
        <end position="56"/>
    </location>
</feature>
<reference evidence="3" key="2">
    <citation type="submission" date="2015-01" db="EMBL/GenBank/DDBJ databases">
        <title>Evolutionary Origins and Diversification of the Mycorrhizal Mutualists.</title>
        <authorList>
            <consortium name="DOE Joint Genome Institute"/>
            <consortium name="Mycorrhizal Genomics Consortium"/>
            <person name="Kohler A."/>
            <person name="Kuo A."/>
            <person name="Nagy L.G."/>
            <person name="Floudas D."/>
            <person name="Copeland A."/>
            <person name="Barry K.W."/>
            <person name="Cichocki N."/>
            <person name="Veneault-Fourrey C."/>
            <person name="LaButti K."/>
            <person name="Lindquist E.A."/>
            <person name="Lipzen A."/>
            <person name="Lundell T."/>
            <person name="Morin E."/>
            <person name="Murat C."/>
            <person name="Riley R."/>
            <person name="Ohm R."/>
            <person name="Sun H."/>
            <person name="Tunlid A."/>
            <person name="Henrissat B."/>
            <person name="Grigoriev I.V."/>
            <person name="Hibbett D.S."/>
            <person name="Martin F."/>
        </authorList>
    </citation>
    <scope>NUCLEOTIDE SEQUENCE [LARGE SCALE GENOMIC DNA]</scope>
    <source>
        <strain evidence="3">LaAM-08-1</strain>
    </source>
</reference>
<evidence type="ECO:0000313" key="3">
    <source>
        <dbReference type="Proteomes" id="UP000054477"/>
    </source>
</evidence>
<organism evidence="2 3">
    <name type="scientific">Laccaria amethystina LaAM-08-1</name>
    <dbReference type="NCBI Taxonomy" id="1095629"/>
    <lineage>
        <taxon>Eukaryota</taxon>
        <taxon>Fungi</taxon>
        <taxon>Dikarya</taxon>
        <taxon>Basidiomycota</taxon>
        <taxon>Agaricomycotina</taxon>
        <taxon>Agaricomycetes</taxon>
        <taxon>Agaricomycetidae</taxon>
        <taxon>Agaricales</taxon>
        <taxon>Agaricineae</taxon>
        <taxon>Hydnangiaceae</taxon>
        <taxon>Laccaria</taxon>
    </lineage>
</organism>
<accession>A0A0C9WGR8</accession>
<dbReference type="AlphaFoldDB" id="A0A0C9WGR8"/>
<evidence type="ECO:0000256" key="1">
    <source>
        <dbReference type="SAM" id="MobiDB-lite"/>
    </source>
</evidence>
<proteinExistence type="predicted"/>
<name>A0A0C9WGR8_9AGAR</name>
<sequence length="56" mass="6087">MDVAGYSRGTQDKTWENSVYIPRKATPEETPKNTTMMQVSPLSPSSLGSEDVPLSA</sequence>
<dbReference type="Proteomes" id="UP000054477">
    <property type="component" value="Unassembled WGS sequence"/>
</dbReference>
<feature type="compositionally biased region" description="Polar residues" evidence="1">
    <location>
        <begin position="32"/>
        <end position="48"/>
    </location>
</feature>
<reference evidence="2 3" key="1">
    <citation type="submission" date="2014-04" db="EMBL/GenBank/DDBJ databases">
        <authorList>
            <consortium name="DOE Joint Genome Institute"/>
            <person name="Kuo A."/>
            <person name="Kohler A."/>
            <person name="Nagy L.G."/>
            <person name="Floudas D."/>
            <person name="Copeland A."/>
            <person name="Barry K.W."/>
            <person name="Cichocki N."/>
            <person name="Veneault-Fourrey C."/>
            <person name="LaButti K."/>
            <person name="Lindquist E.A."/>
            <person name="Lipzen A."/>
            <person name="Lundell T."/>
            <person name="Morin E."/>
            <person name="Murat C."/>
            <person name="Sun H."/>
            <person name="Tunlid A."/>
            <person name="Henrissat B."/>
            <person name="Grigoriev I.V."/>
            <person name="Hibbett D.S."/>
            <person name="Martin F."/>
            <person name="Nordberg H.P."/>
            <person name="Cantor M.N."/>
            <person name="Hua S.X."/>
        </authorList>
    </citation>
    <scope>NUCLEOTIDE SEQUENCE [LARGE SCALE GENOMIC DNA]</scope>
    <source>
        <strain evidence="2 3">LaAM-08-1</strain>
    </source>
</reference>
<dbReference type="HOGENOM" id="CLU_3106708_0_0_1"/>
<evidence type="ECO:0000313" key="2">
    <source>
        <dbReference type="EMBL" id="KIJ89919.1"/>
    </source>
</evidence>
<dbReference type="EMBL" id="KN839365">
    <property type="protein sequence ID" value="KIJ89919.1"/>
    <property type="molecule type" value="Genomic_DNA"/>
</dbReference>
<protein>
    <submittedName>
        <fullName evidence="2">Uncharacterized protein</fullName>
    </submittedName>
</protein>
<gene>
    <name evidence="2" type="ORF">K443DRAFT_15688</name>
</gene>